<feature type="domain" description="Glycosyl hydrolase-like 10" evidence="2">
    <location>
        <begin position="46"/>
        <end position="378"/>
    </location>
</feature>
<reference evidence="3 4" key="1">
    <citation type="submission" date="2024-07" db="EMBL/GenBank/DDBJ databases">
        <authorList>
            <person name="Hebao G."/>
        </authorList>
    </citation>
    <scope>NUCLEOTIDE SEQUENCE [LARGE SCALE GENOMIC DNA]</scope>
    <source>
        <strain evidence="3 4">ACCC 02193</strain>
    </source>
</reference>
<evidence type="ECO:0000313" key="3">
    <source>
        <dbReference type="EMBL" id="MEY8769458.1"/>
    </source>
</evidence>
<dbReference type="PANTHER" id="PTHR43405:SF1">
    <property type="entry name" value="GLYCOSYL HYDROLASE DIGH"/>
    <property type="match status" value="1"/>
</dbReference>
<dbReference type="PANTHER" id="PTHR43405">
    <property type="entry name" value="GLYCOSYL HYDROLASE DIGH"/>
    <property type="match status" value="1"/>
</dbReference>
<dbReference type="PROSITE" id="PS51257">
    <property type="entry name" value="PROKAR_LIPOPROTEIN"/>
    <property type="match status" value="1"/>
</dbReference>
<dbReference type="InterPro" id="IPR003790">
    <property type="entry name" value="GHL10"/>
</dbReference>
<keyword evidence="3" id="KW-0378">Hydrolase</keyword>
<evidence type="ECO:0000313" key="4">
    <source>
        <dbReference type="Proteomes" id="UP001565243"/>
    </source>
</evidence>
<keyword evidence="1" id="KW-0732">Signal</keyword>
<dbReference type="InterPro" id="IPR052177">
    <property type="entry name" value="Divisome_Glycosyl_Hydrolase"/>
</dbReference>
<proteinExistence type="predicted"/>
<dbReference type="RefSeq" id="WP_369894788.1">
    <property type="nucleotide sequence ID" value="NZ_JBGFFX010000001.1"/>
</dbReference>
<dbReference type="InterPro" id="IPR017853">
    <property type="entry name" value="GH"/>
</dbReference>
<dbReference type="EMBL" id="JBGFFX010000001">
    <property type="protein sequence ID" value="MEY8769458.1"/>
    <property type="molecule type" value="Genomic_DNA"/>
</dbReference>
<dbReference type="Gene3D" id="3.20.20.80">
    <property type="entry name" value="Glycosidases"/>
    <property type="match status" value="1"/>
</dbReference>
<protein>
    <submittedName>
        <fullName evidence="3">Glycoside hydrolase family 10 protein</fullName>
    </submittedName>
</protein>
<name>A0ABV4E3L0_9GAMM</name>
<evidence type="ECO:0000256" key="1">
    <source>
        <dbReference type="ARBA" id="ARBA00022729"/>
    </source>
</evidence>
<comment type="caution">
    <text evidence="3">The sequence shown here is derived from an EMBL/GenBank/DDBJ whole genome shotgun (WGS) entry which is preliminary data.</text>
</comment>
<dbReference type="Proteomes" id="UP001565243">
    <property type="component" value="Unassembled WGS sequence"/>
</dbReference>
<organism evidence="3 4">
    <name type="scientific">Erwinia aeris</name>
    <dbReference type="NCBI Taxonomy" id="3239803"/>
    <lineage>
        <taxon>Bacteria</taxon>
        <taxon>Pseudomonadati</taxon>
        <taxon>Pseudomonadota</taxon>
        <taxon>Gammaproteobacteria</taxon>
        <taxon>Enterobacterales</taxon>
        <taxon>Erwiniaceae</taxon>
        <taxon>Erwinia</taxon>
    </lineage>
</organism>
<dbReference type="GO" id="GO:0016787">
    <property type="term" value="F:hydrolase activity"/>
    <property type="evidence" value="ECO:0007669"/>
    <property type="project" value="UniProtKB-KW"/>
</dbReference>
<gene>
    <name evidence="3" type="ORF">AB6T85_03255</name>
</gene>
<evidence type="ECO:0000259" key="2">
    <source>
        <dbReference type="Pfam" id="PF02638"/>
    </source>
</evidence>
<keyword evidence="4" id="KW-1185">Reference proteome</keyword>
<dbReference type="SUPFAM" id="SSF51445">
    <property type="entry name" value="(Trans)glycosidases"/>
    <property type="match status" value="1"/>
</dbReference>
<dbReference type="Pfam" id="PF02638">
    <property type="entry name" value="GHL10"/>
    <property type="match status" value="1"/>
</dbReference>
<sequence length="430" mass="48252">MLIKRGSGWLGAMLVLLMAGCSHKSEVKSLVTPYVPPTPVIKPQPVRGVWLATVNHLDWPPPASLTLADPELRIARQQQALVQRLDKYVALGINTVFFQVKPDGTALYRSAILPWSAELTGAIGQHPGYDPLQFLLTEAHKRGLKVHAWLNPYRITTNTSPATVSALQKTLRQSPASVFVLHRDWVRVASDRYVLDPGLPQVRQWINSVVAELVKNYAIDGVQFDDYFYYETPSSPLDDSRSWQQYGAGFADKASWRRNNTLLLVKEVAATIKSLKPEVAFGISPAGVWRNADKDERGSDTRGGEAYDQAFADTRLWVKEGLLDYIAPQLYWPFERKIVRYPTLAKWWADVVGSGPVKLYIGVALYKVGKPTATEPQWGEEQGVAELKRQIELNETQPGVAGTILFRDAFLDEPQTQQAVNYLRSRWGKQ</sequence>
<accession>A0ABV4E3L0</accession>